<feature type="compositionally biased region" description="Basic and acidic residues" evidence="1">
    <location>
        <begin position="60"/>
        <end position="69"/>
    </location>
</feature>
<accession>A0ABQ6NAE0</accession>
<dbReference type="Proteomes" id="UP001165060">
    <property type="component" value="Unassembled WGS sequence"/>
</dbReference>
<evidence type="ECO:0000256" key="1">
    <source>
        <dbReference type="SAM" id="MobiDB-lite"/>
    </source>
</evidence>
<evidence type="ECO:0000313" key="3">
    <source>
        <dbReference type="Proteomes" id="UP001165060"/>
    </source>
</evidence>
<comment type="caution">
    <text evidence="2">The sequence shown here is derived from an EMBL/GenBank/DDBJ whole genome shotgun (WGS) entry which is preliminary data.</text>
</comment>
<organism evidence="2 3">
    <name type="scientific">Tetraparma gracilis</name>
    <dbReference type="NCBI Taxonomy" id="2962635"/>
    <lineage>
        <taxon>Eukaryota</taxon>
        <taxon>Sar</taxon>
        <taxon>Stramenopiles</taxon>
        <taxon>Ochrophyta</taxon>
        <taxon>Bolidophyceae</taxon>
        <taxon>Parmales</taxon>
        <taxon>Triparmaceae</taxon>
        <taxon>Tetraparma</taxon>
    </lineage>
</organism>
<protein>
    <submittedName>
        <fullName evidence="2">Uncharacterized protein</fullName>
    </submittedName>
</protein>
<sequence length="335" mass="36973">MYSLAGAAGDVAAFEGALRASLRGTSPFLRELDRTPVSAPEGEAPEGEAPEGEGGGAAPAEEKPAEEKASQASLFAYLFEPARRAGEEGEEPKAQTYAKIPAEPYRERRAKDVARQREFKRMQGEIGRLRREGDYEGLLEMCEREGGGFNDRNWARALLGLSRKYKEWGASGSRPPARQVIDARIAKVLTNLLSDQMSTAMDAFGAKAVSEIVYALAKMGQRRHARLALLGVTQSAGWLVRNSEVTDVAKTSWGLAKLDCASAKLYMEEVDAAAPWIRERGNWNDVEMIGAAFEKIYWPWGGGGTEFWRVVNTNEVWRARIQKERDARGGRFGRI</sequence>
<gene>
    <name evidence="2" type="ORF">TeGR_g13776</name>
</gene>
<reference evidence="2 3" key="1">
    <citation type="journal article" date="2023" name="Commun. Biol.">
        <title>Genome analysis of Parmales, the sister group of diatoms, reveals the evolutionary specialization of diatoms from phago-mixotrophs to photoautotrophs.</title>
        <authorList>
            <person name="Ban H."/>
            <person name="Sato S."/>
            <person name="Yoshikawa S."/>
            <person name="Yamada K."/>
            <person name="Nakamura Y."/>
            <person name="Ichinomiya M."/>
            <person name="Sato N."/>
            <person name="Blanc-Mathieu R."/>
            <person name="Endo H."/>
            <person name="Kuwata A."/>
            <person name="Ogata H."/>
        </authorList>
    </citation>
    <scope>NUCLEOTIDE SEQUENCE [LARGE SCALE GENOMIC DNA]</scope>
</reference>
<proteinExistence type="predicted"/>
<dbReference type="EMBL" id="BRYB01006521">
    <property type="protein sequence ID" value="GMI50874.1"/>
    <property type="molecule type" value="Genomic_DNA"/>
</dbReference>
<feature type="region of interest" description="Disordered" evidence="1">
    <location>
        <begin position="24"/>
        <end position="71"/>
    </location>
</feature>
<keyword evidence="3" id="KW-1185">Reference proteome</keyword>
<evidence type="ECO:0000313" key="2">
    <source>
        <dbReference type="EMBL" id="GMI50874.1"/>
    </source>
</evidence>
<name>A0ABQ6NAE0_9STRA</name>